<comment type="caution">
    <text evidence="2">The sequence shown here is derived from an EMBL/GenBank/DDBJ whole genome shotgun (WGS) entry which is preliminary data.</text>
</comment>
<keyword evidence="4" id="KW-1185">Reference proteome</keyword>
<dbReference type="Proteomes" id="UP001208853">
    <property type="component" value="Unassembled WGS sequence"/>
</dbReference>
<dbReference type="RefSeq" id="WP_024052016.1">
    <property type="nucleotide sequence ID" value="NZ_CP118029.1"/>
</dbReference>
<evidence type="ECO:0000313" key="2">
    <source>
        <dbReference type="EMBL" id="MCW1071959.1"/>
    </source>
</evidence>
<dbReference type="AlphaFoldDB" id="A0AAW5THB3"/>
<organism evidence="2 3">
    <name type="scientific">Streptococcus anginosus</name>
    <dbReference type="NCBI Taxonomy" id="1328"/>
    <lineage>
        <taxon>Bacteria</taxon>
        <taxon>Bacillati</taxon>
        <taxon>Bacillota</taxon>
        <taxon>Bacilli</taxon>
        <taxon>Lactobacillales</taxon>
        <taxon>Streptococcaceae</taxon>
        <taxon>Streptococcus</taxon>
        <taxon>Streptococcus anginosus group</taxon>
    </lineage>
</organism>
<evidence type="ECO:0000313" key="4">
    <source>
        <dbReference type="Proteomes" id="UP001526076"/>
    </source>
</evidence>
<gene>
    <name evidence="1" type="ORF">OJ597_00045</name>
    <name evidence="2" type="ORF">OJ930_02575</name>
</gene>
<dbReference type="Proteomes" id="UP001526076">
    <property type="component" value="Unassembled WGS sequence"/>
</dbReference>
<reference evidence="2 4" key="1">
    <citation type="submission" date="2022-10" db="EMBL/GenBank/DDBJ databases">
        <title>Comparative genomic study of S. anginosus.</title>
        <authorList>
            <person name="Prasad A."/>
            <person name="Ene A."/>
            <person name="Jablonska S."/>
            <person name="Du J."/>
            <person name="Wolfe A.J."/>
            <person name="Putonti C."/>
        </authorList>
    </citation>
    <scope>NUCLEOTIDE SEQUENCE</scope>
    <source>
        <strain evidence="2">UMB6888</strain>
        <strain evidence="1 4">UMB9231</strain>
    </source>
</reference>
<sequence>MKYGKILLKQDSQLLQTNVKDIGKAQFGYEVSQSAQQLYFRF</sequence>
<accession>A0AAW5THB3</accession>
<protein>
    <submittedName>
        <fullName evidence="2">Uncharacterized protein</fullName>
    </submittedName>
</protein>
<evidence type="ECO:0000313" key="3">
    <source>
        <dbReference type="Proteomes" id="UP001208853"/>
    </source>
</evidence>
<evidence type="ECO:0000313" key="1">
    <source>
        <dbReference type="EMBL" id="MCW1040901.1"/>
    </source>
</evidence>
<dbReference type="EMBL" id="JAPAIK010000010">
    <property type="protein sequence ID" value="MCW1071959.1"/>
    <property type="molecule type" value="Genomic_DNA"/>
</dbReference>
<name>A0AAW5THB3_STRAP</name>
<dbReference type="EMBL" id="JAPAHU010000001">
    <property type="protein sequence ID" value="MCW1040901.1"/>
    <property type="molecule type" value="Genomic_DNA"/>
</dbReference>
<proteinExistence type="predicted"/>